<dbReference type="Pfam" id="PF00501">
    <property type="entry name" value="AMP-binding"/>
    <property type="match status" value="3"/>
</dbReference>
<dbReference type="CDD" id="cd19540">
    <property type="entry name" value="LCL_NRPS-like"/>
    <property type="match status" value="2"/>
</dbReference>
<dbReference type="Pfam" id="PF00550">
    <property type="entry name" value="PP-binding"/>
    <property type="match status" value="3"/>
</dbReference>
<dbReference type="GO" id="GO:0008610">
    <property type="term" value="P:lipid biosynthetic process"/>
    <property type="evidence" value="ECO:0007669"/>
    <property type="project" value="UniProtKB-ARBA"/>
</dbReference>
<feature type="domain" description="Carrier" evidence="5">
    <location>
        <begin position="598"/>
        <end position="674"/>
    </location>
</feature>
<dbReference type="FunFam" id="2.30.38.10:FF:000001">
    <property type="entry name" value="Non-ribosomal peptide synthetase PvdI"/>
    <property type="match status" value="1"/>
</dbReference>
<protein>
    <submittedName>
        <fullName evidence="6">Amino acid adenylation domain-containing protein</fullName>
    </submittedName>
</protein>
<dbReference type="InterPro" id="IPR001242">
    <property type="entry name" value="Condensation_dom"/>
</dbReference>
<dbReference type="FunFam" id="3.40.50.12780:FF:000012">
    <property type="entry name" value="Non-ribosomal peptide synthetase"/>
    <property type="match status" value="2"/>
</dbReference>
<proteinExistence type="predicted"/>
<dbReference type="InterPro" id="IPR009081">
    <property type="entry name" value="PP-bd_ACP"/>
</dbReference>
<evidence type="ECO:0000313" key="7">
    <source>
        <dbReference type="Proteomes" id="UP000500953"/>
    </source>
</evidence>
<reference evidence="6 7" key="1">
    <citation type="journal article" date="2019" name="ACS Chem. Biol.">
        <title>Identification and Mobilization of a Cryptic Antibiotic Biosynthesis Gene Locus from a Human-Pathogenic Nocardia Isolate.</title>
        <authorList>
            <person name="Herisse M."/>
            <person name="Ishida K."/>
            <person name="Porter J.L."/>
            <person name="Howden B."/>
            <person name="Hertweck C."/>
            <person name="Stinear T.P."/>
            <person name="Pidot S.J."/>
        </authorList>
    </citation>
    <scope>NUCLEOTIDE SEQUENCE [LARGE SCALE GENOMIC DNA]</scope>
    <source>
        <strain evidence="6 7">AUSMDU00012715</strain>
    </source>
</reference>
<name>A0A6G9Z3E1_9NOCA</name>
<dbReference type="GO" id="GO:0072330">
    <property type="term" value="P:monocarboxylic acid biosynthetic process"/>
    <property type="evidence" value="ECO:0007669"/>
    <property type="project" value="UniProtKB-ARBA"/>
</dbReference>
<dbReference type="GO" id="GO:0043041">
    <property type="term" value="P:amino acid activation for nonribosomal peptide biosynthetic process"/>
    <property type="evidence" value="ECO:0007669"/>
    <property type="project" value="TreeGrafter"/>
</dbReference>
<dbReference type="InterPro" id="IPR001031">
    <property type="entry name" value="Thioesterase"/>
</dbReference>
<dbReference type="SUPFAM" id="SSF47336">
    <property type="entry name" value="ACP-like"/>
    <property type="match status" value="3"/>
</dbReference>
<dbReference type="InterPro" id="IPR036736">
    <property type="entry name" value="ACP-like_sf"/>
</dbReference>
<evidence type="ECO:0000256" key="1">
    <source>
        <dbReference type="ARBA" id="ARBA00001957"/>
    </source>
</evidence>
<dbReference type="GO" id="GO:0009366">
    <property type="term" value="C:enterobactin synthetase complex"/>
    <property type="evidence" value="ECO:0007669"/>
    <property type="project" value="TreeGrafter"/>
</dbReference>
<dbReference type="InterPro" id="IPR029058">
    <property type="entry name" value="AB_hydrolase_fold"/>
</dbReference>
<dbReference type="Gene3D" id="3.30.559.30">
    <property type="entry name" value="Nonribosomal peptide synthetase, condensation domain"/>
    <property type="match status" value="2"/>
</dbReference>
<feature type="region of interest" description="Disordered" evidence="4">
    <location>
        <begin position="65"/>
        <end position="84"/>
    </location>
</feature>
<dbReference type="UniPathway" id="UPA00011"/>
<dbReference type="InterPro" id="IPR010071">
    <property type="entry name" value="AA_adenyl_dom"/>
</dbReference>
<dbReference type="InterPro" id="IPR025110">
    <property type="entry name" value="AMP-bd_C"/>
</dbReference>
<evidence type="ECO:0000256" key="3">
    <source>
        <dbReference type="ARBA" id="ARBA00022553"/>
    </source>
</evidence>
<keyword evidence="3" id="KW-0597">Phosphoprotein</keyword>
<accession>A0A6G9Z3E1</accession>
<dbReference type="GO" id="GO:0031177">
    <property type="term" value="F:phosphopantetheine binding"/>
    <property type="evidence" value="ECO:0007669"/>
    <property type="project" value="InterPro"/>
</dbReference>
<dbReference type="Proteomes" id="UP000500953">
    <property type="component" value="Chromosome"/>
</dbReference>
<sequence>MCRCAGVVCIVGGSTGWECAAVPGRSPAPSTPASARAANQSWPFADVLGVGHEPEPCRERMLMTAVTSSSGSGRARSRPTRARRGPAVTTLPLLLAAAVEIAPDAVAVTDGARALTYRELDAWSSRVARLLIERGVGPEDLVAIGIPRSVWSVAAVWSVAKAGAGFVPVDPTYPAERIAHMMSDSGAAVGLSVGSSARELPGADWLVLDDPEFDRELARFVAEPVTNADRVRPLAGAHPAYVIYTSGSTGVPKGVAVTHAGLANLAAEQRDRYAVTSRSRTLHFASPSFDASMLELLLAVGAGATMVIAPAELYGGPELAELLRRERVTHAFVTPAALASVDAGGLDALRVVVVGGEACPPDLVQRWAIEIPGGRRRFHNAYGPTETTIVTTIGDALAPGDPITIGRAIRGATASVLDERLAAAPEGVAGELYLAGPGVARGYHRRPGLTAARFVADPSGPPGSRMYRSGDVTRIAPDGSVEYLGRNDFQVKIRGFRIELGEIDAALAAHPQLDYAVTIGRETPSGATVLVSYVVAGPGAHPDSRQLREFVATALPAHMVPATVVVLDTLPLTPAGKLDRAALPAPPLTTTEYRAPGTESERVVATALAEVLGLDPDKQAVGLDDDFFALGGNSLLAVRAAARIGAELGVRVTPRVFFTAATVAELAAAIGELAADRRPPLVRRDRPDPMPLSLAQQRLWLTNRFDPASPAYNIPFALRLTGALDPTVLRAALRDVIDRHEPLRTIYPEVDGQPVQRVLTAAAATPELTPEPLAATDIRSRLLAGAAAGFDLRTDVPLRARLFRIDAGEHVLAVVAHHIACDGTSLAPLARDVVTAYHARSTATPPVWSPLAVDYADYVLWQRDLLGDESDDTSLAATQARYWRRTLAGAPELLPLPTDRPRPARPSGRGATAEFRIGRDVVSGLRRTADAHSASLFMVAHAALAVLLARLSGTGDISIGTQISGRGEPALDDLVGMFGNTLVLRTEVAGAQQFSELLDAVRDIDLAAFEHADLGIDRVVELLRPGHTLAYSPLFQVLLMLQNFEQPRVELPGLTVEQVGLDLTVAKLDLTVTLTEYADGSVAGAIDYATDLFDHDTVAAFARRFAAILTQVSQDEKIAVGDISLLSADERVLLASVGAPQPTPGTLPEAFHAQAARTPDAPAVVFEDRAWTYAEFSAGVNRLARQLVSMGVGPEVRVAVAMRRSADLLTAIYAVLAAGGAYVPIDPDHPADRIRYILDTTRPACVLTSGEDLDLGSASDAPRYRIDRLELSHLSIDPVTDADRRAPLRDSNAAYVLFTSGSTGRPKGVVITHRSVVNQMWWMRAQYDLGPGDAVLHKTPVTFDASVWELFLPLQIGARMIIARHDGHLDPDYLVRTATRHRVAILEFVPSMLELLLGDDTADLPPTLRYFSIGGEELPASLLARVRQRHPAVVDNTYGPTEATVTSTVQRCDDAMGDRVPIGRPIRNTGAYVLDSRLHRVPPGVAGELYLSGVQLARGYEGAGGQTAGRFVADPFGAPGTRMYRTGDLVRLRADGALEFLGRTDFQVKLRGLRIELGEIESAVAAQPSVARTVVVVTRPDHGGELLVAYVVPEPGRTIDTAELIDRVARLVPAYMVPQHVVVLDRLPLTASGKLDRRALPPIAAEAVAAPEFRAPHGPAEQAIAAVFAELLGVARIGVDDNFFGLGGNSLIGMRVTARVNAALGTAFGVRDLFEAPTVALLAARAVGATAPARPALAARPRPQRIPLSFAQRRMWVLNRLAPDSAAYNIPLAVRLTGRLDSAALTAAAADVLARHESLRTRYPADADGPYQEIVPAADVRLSLVPEEIDPDGLAGRLTEIVGRGFDVTAAVPLRAALLRTAADEHVLVLVVHHINADGFSMGPLARDLTLAYAARAAGIAPRWEPLPVQYADYTLWQRDTLGDEDDPGSLAARQLGYWTEALAGIPEQLTLPWDRPRPAVASQRGAVHRFALPAEVHRGIGALAARRRSTVFGVVHTAFAVLLARLSGGTDIVIGTPIAGRGAAELDGLVGMFVNTLVLRTPVDPAAPFEALLTRVTGTDLAAFDHADVPFERLVEVLDPPRSQARNPLFQAMLALQNQQPPELSLGGLSVGLLPAHTGVSPFDLGLTLTERFDAAGAPAGIIAELTYATDLFDADTAASFAERYARILGAAVADPGVVVGEIELLSAAERNSVLVRGSDSRFAFDENATLPALFAEQARRTPDAPAVTYDDHTLTYAEFDARVNRLARLLIERGVGPESLVALGMPRSLDLVVAVYAVLAAGGAYVPLNSDHPADRLRYILDTARPVCVLTSGAELEGAAVPQLRLDRLELSAYSAAPVTDADRRTPLRPEHPVYVIFTSGSTGRPKGVVVTQRAVVNQVLWERGQYDLGPGGAMIHKTPFTFDPSVLELFLPLLTGARLVVARHDGHLDPQYLLALARRYPVVLMNFVPSMLALLLGDESATLPESVRYLMIGGEELTPALVARSRERHPALVENHYGPTEVTITATRHRCTETPTDRVPIGRPVGNTGVYVLDSRLRPVPPGVAGELYLAGVQLARGYVSRPELTAERFVADPFGEMRGAGGEMKGAGGGMTGAGGGMTGAAGGLEGAGGGARMYRTGDLVRWNRDGNLEYLGRTDLQVKVRGQRIEPGEIEAALSALPRVRQAAVVVVSDPGLGDRLVGYLGAPADLDIDAAKAALAERLPGYMVPSTLVVLDELPLIVSGKVDRKALPAPVFAPRRYRPPVTAGQRAVAEAFAAVLGIERIGLDDNFFELGGTSLTATRVVTLLGERLAVPPRMQWLFTAPTVEGLAALAAGAAGSADDGLGVLLPIRTAGDGEPVFCVHPMIGLSWAYTVLAEYLPGRPLYGLQTPVITEPDTPAATIDQLADRYAAAVRQARPHGPYHLLGWSRGGVLAHAVATRLQAAGERVETLVLLDSTRHTDPARLRAELTEALAGLGIRLGPDDDPADLSDDQLSTVARALGGEQLALTLAQVRRMYRSAVAPLESGYRPGVFDGDLVYVTAADEPDSDADPAQWREFVTGRVAEHALPGTHAGMLDPDRAAAVAALLAPAP</sequence>
<dbReference type="InterPro" id="IPR000873">
    <property type="entry name" value="AMP-dep_synth/lig_dom"/>
</dbReference>
<evidence type="ECO:0000256" key="2">
    <source>
        <dbReference type="ARBA" id="ARBA00022450"/>
    </source>
</evidence>
<dbReference type="FunFam" id="3.40.50.980:FF:000001">
    <property type="entry name" value="Non-ribosomal peptide synthetase"/>
    <property type="match status" value="2"/>
</dbReference>
<dbReference type="SUPFAM" id="SSF52777">
    <property type="entry name" value="CoA-dependent acyltransferases"/>
    <property type="match status" value="4"/>
</dbReference>
<organism evidence="6 7">
    <name type="scientific">Nocardia terpenica</name>
    <dbReference type="NCBI Taxonomy" id="455432"/>
    <lineage>
        <taxon>Bacteria</taxon>
        <taxon>Bacillati</taxon>
        <taxon>Actinomycetota</taxon>
        <taxon>Actinomycetes</taxon>
        <taxon>Mycobacteriales</taxon>
        <taxon>Nocardiaceae</taxon>
        <taxon>Nocardia</taxon>
    </lineage>
</organism>
<dbReference type="SUPFAM" id="SSF56801">
    <property type="entry name" value="Acetyl-CoA synthetase-like"/>
    <property type="match status" value="3"/>
</dbReference>
<dbReference type="PANTHER" id="PTHR45527:SF1">
    <property type="entry name" value="FATTY ACID SYNTHASE"/>
    <property type="match status" value="1"/>
</dbReference>
<feature type="compositionally biased region" description="Basic residues" evidence="4">
    <location>
        <begin position="75"/>
        <end position="84"/>
    </location>
</feature>
<dbReference type="PANTHER" id="PTHR45527">
    <property type="entry name" value="NONRIBOSOMAL PEPTIDE SYNTHETASE"/>
    <property type="match status" value="1"/>
</dbReference>
<dbReference type="GO" id="GO:0005829">
    <property type="term" value="C:cytosol"/>
    <property type="evidence" value="ECO:0007669"/>
    <property type="project" value="TreeGrafter"/>
</dbReference>
<dbReference type="Gene3D" id="3.30.300.30">
    <property type="match status" value="3"/>
</dbReference>
<dbReference type="PROSITE" id="PS00012">
    <property type="entry name" value="PHOSPHOPANTETHEINE"/>
    <property type="match status" value="2"/>
</dbReference>
<dbReference type="Gene3D" id="3.40.50.980">
    <property type="match status" value="6"/>
</dbReference>
<dbReference type="CDD" id="cd05930">
    <property type="entry name" value="A_NRPS"/>
    <property type="match status" value="1"/>
</dbReference>
<dbReference type="Pfam" id="PF13193">
    <property type="entry name" value="AMP-binding_C"/>
    <property type="match status" value="3"/>
</dbReference>
<feature type="domain" description="Carrier" evidence="5">
    <location>
        <begin position="1655"/>
        <end position="1730"/>
    </location>
</feature>
<dbReference type="NCBIfam" id="NF003417">
    <property type="entry name" value="PRK04813.1"/>
    <property type="match status" value="4"/>
</dbReference>
<dbReference type="InterPro" id="IPR006162">
    <property type="entry name" value="Ppantetheine_attach_site"/>
</dbReference>
<dbReference type="InterPro" id="IPR020802">
    <property type="entry name" value="TesA-like"/>
</dbReference>
<keyword evidence="2" id="KW-0596">Phosphopantetheine</keyword>
<feature type="domain" description="Carrier" evidence="5">
    <location>
        <begin position="2745"/>
        <end position="2820"/>
    </location>
</feature>
<dbReference type="Gene3D" id="2.30.38.10">
    <property type="entry name" value="Luciferase, Domain 3"/>
    <property type="match status" value="3"/>
</dbReference>
<dbReference type="InterPro" id="IPR020845">
    <property type="entry name" value="AMP-binding_CS"/>
</dbReference>
<comment type="cofactor">
    <cofactor evidence="1">
        <name>pantetheine 4'-phosphate</name>
        <dbReference type="ChEBI" id="CHEBI:47942"/>
    </cofactor>
</comment>
<dbReference type="FunFam" id="1.10.1200.10:FF:000016">
    <property type="entry name" value="Non-ribosomal peptide synthase"/>
    <property type="match status" value="1"/>
</dbReference>
<evidence type="ECO:0000256" key="4">
    <source>
        <dbReference type="SAM" id="MobiDB-lite"/>
    </source>
</evidence>
<evidence type="ECO:0000259" key="5">
    <source>
        <dbReference type="PROSITE" id="PS50075"/>
    </source>
</evidence>
<dbReference type="GO" id="GO:0047527">
    <property type="term" value="F:2,3-dihydroxybenzoate-serine ligase activity"/>
    <property type="evidence" value="ECO:0007669"/>
    <property type="project" value="TreeGrafter"/>
</dbReference>
<dbReference type="Gene3D" id="3.40.50.1820">
    <property type="entry name" value="alpha/beta hydrolase"/>
    <property type="match status" value="1"/>
</dbReference>
<dbReference type="GO" id="GO:0009239">
    <property type="term" value="P:enterobactin biosynthetic process"/>
    <property type="evidence" value="ECO:0007669"/>
    <property type="project" value="TreeGrafter"/>
</dbReference>
<dbReference type="EMBL" id="CP046173">
    <property type="protein sequence ID" value="QIS19706.1"/>
    <property type="molecule type" value="Genomic_DNA"/>
</dbReference>
<dbReference type="PROSITE" id="PS50075">
    <property type="entry name" value="CARRIER"/>
    <property type="match status" value="3"/>
</dbReference>
<dbReference type="Pfam" id="PF00975">
    <property type="entry name" value="Thioesterase"/>
    <property type="match status" value="1"/>
</dbReference>
<dbReference type="InterPro" id="IPR020806">
    <property type="entry name" value="PKS_PP-bd"/>
</dbReference>
<dbReference type="FunFam" id="3.30.300.30:FF:000010">
    <property type="entry name" value="Enterobactin synthetase component F"/>
    <property type="match status" value="2"/>
</dbReference>
<dbReference type="SUPFAM" id="SSF53474">
    <property type="entry name" value="alpha/beta-Hydrolases"/>
    <property type="match status" value="1"/>
</dbReference>
<dbReference type="SMART" id="SM00824">
    <property type="entry name" value="PKS_TE"/>
    <property type="match status" value="1"/>
</dbReference>
<dbReference type="InterPro" id="IPR045851">
    <property type="entry name" value="AMP-bd_C_sf"/>
</dbReference>
<dbReference type="Pfam" id="PF00668">
    <property type="entry name" value="Condensation"/>
    <property type="match status" value="2"/>
</dbReference>
<dbReference type="PROSITE" id="PS00455">
    <property type="entry name" value="AMP_BINDING"/>
    <property type="match status" value="3"/>
</dbReference>
<dbReference type="InterPro" id="IPR023213">
    <property type="entry name" value="CAT-like_dom_sf"/>
</dbReference>
<evidence type="ECO:0000313" key="6">
    <source>
        <dbReference type="EMBL" id="QIS19706.1"/>
    </source>
</evidence>
<dbReference type="SMART" id="SM00823">
    <property type="entry name" value="PKS_PP"/>
    <property type="match status" value="3"/>
</dbReference>
<dbReference type="Gene3D" id="1.10.1200.10">
    <property type="entry name" value="ACP-like"/>
    <property type="match status" value="2"/>
</dbReference>
<dbReference type="Gene3D" id="3.30.559.10">
    <property type="entry name" value="Chloramphenicol acetyltransferase-like domain"/>
    <property type="match status" value="2"/>
</dbReference>
<gene>
    <name evidence="6" type="ORF">F6W96_16840</name>
</gene>
<dbReference type="NCBIfam" id="TIGR01733">
    <property type="entry name" value="AA-adenyl-dom"/>
    <property type="match status" value="3"/>
</dbReference>